<organism evidence="3">
    <name type="scientific">Caenorhabditis remanei</name>
    <name type="common">Caenorhabditis vulgaris</name>
    <dbReference type="NCBI Taxonomy" id="31234"/>
    <lineage>
        <taxon>Eukaryota</taxon>
        <taxon>Metazoa</taxon>
        <taxon>Ecdysozoa</taxon>
        <taxon>Nematoda</taxon>
        <taxon>Chromadorea</taxon>
        <taxon>Rhabditida</taxon>
        <taxon>Rhabditina</taxon>
        <taxon>Rhabditomorpha</taxon>
        <taxon>Rhabditoidea</taxon>
        <taxon>Rhabditidae</taxon>
        <taxon>Peloderinae</taxon>
        <taxon>Caenorhabditis</taxon>
    </lineage>
</organism>
<evidence type="ECO:0000256" key="1">
    <source>
        <dbReference type="SAM" id="SignalP"/>
    </source>
</evidence>
<dbReference type="AlphaFoldDB" id="E3M9J5"/>
<proteinExistence type="predicted"/>
<name>E3M9J5_CAERE</name>
<keyword evidence="1" id="KW-0732">Signal</keyword>
<dbReference type="eggNOG" id="KOG0017">
    <property type="taxonomic scope" value="Eukaryota"/>
</dbReference>
<protein>
    <submittedName>
        <fullName evidence="2">Uncharacterized protein</fullName>
    </submittedName>
</protein>
<dbReference type="OrthoDB" id="416987at2759"/>
<sequence length="197" mass="22030">MIVLLLLLLYNSAASSPFGFIVHPTPDLGLLIQATHNPSNTSVDLDNENYIMTLMDYSDPEDPLSRLIAKLEETFKKKQRDLLDEFKKNANEDGEFEVALPLNGKEARLANNYEISIKRLLHLILTLKKGTNLLQQYNDIVQEQLAKGIISKVAPQMMEEESKRGQVVYSISHRGVVKLSPMTTKLRIVAPVAPGSS</sequence>
<evidence type="ECO:0000313" key="3">
    <source>
        <dbReference type="Proteomes" id="UP000008281"/>
    </source>
</evidence>
<accession>E3M9J5</accession>
<keyword evidence="3" id="KW-1185">Reference proteome</keyword>
<dbReference type="HOGENOM" id="CLU_1385340_0_0_1"/>
<dbReference type="EMBL" id="DS268430">
    <property type="protein sequence ID" value="EFO96308.1"/>
    <property type="molecule type" value="Genomic_DNA"/>
</dbReference>
<dbReference type="InParanoid" id="E3M9J5"/>
<gene>
    <name evidence="2" type="ORF">CRE_14564</name>
</gene>
<dbReference type="STRING" id="31234.E3M9J5"/>
<feature type="signal peptide" evidence="1">
    <location>
        <begin position="1"/>
        <end position="15"/>
    </location>
</feature>
<evidence type="ECO:0000313" key="2">
    <source>
        <dbReference type="EMBL" id="EFO96308.1"/>
    </source>
</evidence>
<feature type="chain" id="PRO_5012249027" evidence="1">
    <location>
        <begin position="16"/>
        <end position="197"/>
    </location>
</feature>
<dbReference type="Proteomes" id="UP000008281">
    <property type="component" value="Unassembled WGS sequence"/>
</dbReference>
<reference evidence="2" key="1">
    <citation type="submission" date="2007-07" db="EMBL/GenBank/DDBJ databases">
        <title>PCAP assembly of the Caenorhabditis remanei genome.</title>
        <authorList>
            <consortium name="The Caenorhabditis remanei Sequencing Consortium"/>
            <person name="Wilson R.K."/>
        </authorList>
    </citation>
    <scope>NUCLEOTIDE SEQUENCE [LARGE SCALE GENOMIC DNA]</scope>
    <source>
        <strain evidence="2">PB4641</strain>
    </source>
</reference>